<evidence type="ECO:0000313" key="2">
    <source>
        <dbReference type="Proteomes" id="UP000218811"/>
    </source>
</evidence>
<dbReference type="EMBL" id="KB468135">
    <property type="protein sequence ID" value="PCH42810.1"/>
    <property type="molecule type" value="Genomic_DNA"/>
</dbReference>
<evidence type="ECO:0000313" key="1">
    <source>
        <dbReference type="EMBL" id="PCH42810.1"/>
    </source>
</evidence>
<name>A0A2H3JKU0_WOLCO</name>
<gene>
    <name evidence="1" type="ORF">WOLCODRAFT_25570</name>
</gene>
<dbReference type="Proteomes" id="UP000218811">
    <property type="component" value="Unassembled WGS sequence"/>
</dbReference>
<proteinExistence type="predicted"/>
<sequence length="122" mass="13439">MKLGECKQDGFPPDPCMLTLPLSCYMKVRHLSRLAYFASSILQEDADAVLLFVIGVSIGGWEMTREDCGIGEKLNVLCVKLLDISCSRSVSCCVKRADMQCEIEKRTHTYLMTTHNTGSGAG</sequence>
<protein>
    <submittedName>
        <fullName evidence="1">Uncharacterized protein</fullName>
    </submittedName>
</protein>
<accession>A0A2H3JKU0</accession>
<organism evidence="1 2">
    <name type="scientific">Wolfiporia cocos (strain MD-104)</name>
    <name type="common">Brown rot fungus</name>
    <dbReference type="NCBI Taxonomy" id="742152"/>
    <lineage>
        <taxon>Eukaryota</taxon>
        <taxon>Fungi</taxon>
        <taxon>Dikarya</taxon>
        <taxon>Basidiomycota</taxon>
        <taxon>Agaricomycotina</taxon>
        <taxon>Agaricomycetes</taxon>
        <taxon>Polyporales</taxon>
        <taxon>Phaeolaceae</taxon>
        <taxon>Wolfiporia</taxon>
    </lineage>
</organism>
<keyword evidence="2" id="KW-1185">Reference proteome</keyword>
<dbReference type="AlphaFoldDB" id="A0A2H3JKU0"/>
<reference evidence="1 2" key="1">
    <citation type="journal article" date="2012" name="Science">
        <title>The Paleozoic origin of enzymatic lignin decomposition reconstructed from 31 fungal genomes.</title>
        <authorList>
            <person name="Floudas D."/>
            <person name="Binder M."/>
            <person name="Riley R."/>
            <person name="Barry K."/>
            <person name="Blanchette R.A."/>
            <person name="Henrissat B."/>
            <person name="Martinez A.T."/>
            <person name="Otillar R."/>
            <person name="Spatafora J.W."/>
            <person name="Yadav J.S."/>
            <person name="Aerts A."/>
            <person name="Benoit I."/>
            <person name="Boyd A."/>
            <person name="Carlson A."/>
            <person name="Copeland A."/>
            <person name="Coutinho P.M."/>
            <person name="de Vries R.P."/>
            <person name="Ferreira P."/>
            <person name="Findley K."/>
            <person name="Foster B."/>
            <person name="Gaskell J."/>
            <person name="Glotzer D."/>
            <person name="Gorecki P."/>
            <person name="Heitman J."/>
            <person name="Hesse C."/>
            <person name="Hori C."/>
            <person name="Igarashi K."/>
            <person name="Jurgens J.A."/>
            <person name="Kallen N."/>
            <person name="Kersten P."/>
            <person name="Kohler A."/>
            <person name="Kuees U."/>
            <person name="Kumar T.K.A."/>
            <person name="Kuo A."/>
            <person name="LaButti K."/>
            <person name="Larrondo L.F."/>
            <person name="Lindquist E."/>
            <person name="Ling A."/>
            <person name="Lombard V."/>
            <person name="Lucas S."/>
            <person name="Lundell T."/>
            <person name="Martin R."/>
            <person name="McLaughlin D.J."/>
            <person name="Morgenstern I."/>
            <person name="Morin E."/>
            <person name="Murat C."/>
            <person name="Nagy L.G."/>
            <person name="Nolan M."/>
            <person name="Ohm R.A."/>
            <person name="Patyshakuliyeva A."/>
            <person name="Rokas A."/>
            <person name="Ruiz-Duenas F.J."/>
            <person name="Sabat G."/>
            <person name="Salamov A."/>
            <person name="Samejima M."/>
            <person name="Schmutz J."/>
            <person name="Slot J.C."/>
            <person name="St John F."/>
            <person name="Stenlid J."/>
            <person name="Sun H."/>
            <person name="Sun S."/>
            <person name="Syed K."/>
            <person name="Tsang A."/>
            <person name="Wiebenga A."/>
            <person name="Young D."/>
            <person name="Pisabarro A."/>
            <person name="Eastwood D.C."/>
            <person name="Martin F."/>
            <person name="Cullen D."/>
            <person name="Grigoriev I.V."/>
            <person name="Hibbett D.S."/>
        </authorList>
    </citation>
    <scope>NUCLEOTIDE SEQUENCE [LARGE SCALE GENOMIC DNA]</scope>
    <source>
        <strain evidence="1 2">MD-104</strain>
    </source>
</reference>